<evidence type="ECO:0000259" key="1">
    <source>
        <dbReference type="Pfam" id="PF21831"/>
    </source>
</evidence>
<dbReference type="PATRIC" id="fig|2064.6.peg.7353"/>
<dbReference type="OrthoDB" id="5515732at2"/>
<organism evidence="2 3">
    <name type="scientific">Kitasatospora griseola</name>
    <name type="common">Streptomyces griseolosporeus</name>
    <dbReference type="NCBI Taxonomy" id="2064"/>
    <lineage>
        <taxon>Bacteria</taxon>
        <taxon>Bacillati</taxon>
        <taxon>Actinomycetota</taxon>
        <taxon>Actinomycetes</taxon>
        <taxon>Kitasatosporales</taxon>
        <taxon>Streptomycetaceae</taxon>
        <taxon>Kitasatospora</taxon>
    </lineage>
</organism>
<protein>
    <recommendedName>
        <fullName evidence="1">DUF6891 domain-containing protein</fullName>
    </recommendedName>
</protein>
<gene>
    <name evidence="2" type="ORF">TR51_34775</name>
</gene>
<dbReference type="STRING" id="2064.TR51_34775"/>
<name>A0A0D0N6K7_KITGR</name>
<dbReference type="Proteomes" id="UP000032066">
    <property type="component" value="Unassembled WGS sequence"/>
</dbReference>
<dbReference type="RefSeq" id="WP_043916105.1">
    <property type="nucleotide sequence ID" value="NZ_JXZB01000004.1"/>
</dbReference>
<evidence type="ECO:0000313" key="3">
    <source>
        <dbReference type="Proteomes" id="UP000032066"/>
    </source>
</evidence>
<accession>A0A0D0N6K7</accession>
<dbReference type="InterPro" id="IPR054186">
    <property type="entry name" value="DUF6891"/>
</dbReference>
<dbReference type="EMBL" id="JXZB01000004">
    <property type="protein sequence ID" value="KIQ63730.1"/>
    <property type="molecule type" value="Genomic_DNA"/>
</dbReference>
<dbReference type="AlphaFoldDB" id="A0A0D0N6K7"/>
<feature type="domain" description="DUF6891" evidence="1">
    <location>
        <begin position="121"/>
        <end position="301"/>
    </location>
</feature>
<dbReference type="Pfam" id="PF21831">
    <property type="entry name" value="DUF6891"/>
    <property type="match status" value="1"/>
</dbReference>
<reference evidence="2 3" key="1">
    <citation type="submission" date="2015-02" db="EMBL/GenBank/DDBJ databases">
        <title>Draft genome sequence of Kitasatospora griseola MF730-N6, a bafilomycin, terpentecin and satosporin producer.</title>
        <authorList>
            <person name="Arens J.C."/>
            <person name="Haltli B."/>
            <person name="Kerr R.G."/>
        </authorList>
    </citation>
    <scope>NUCLEOTIDE SEQUENCE [LARGE SCALE GENOMIC DNA]</scope>
    <source>
        <strain evidence="2 3">MF730-N6</strain>
    </source>
</reference>
<evidence type="ECO:0000313" key="2">
    <source>
        <dbReference type="EMBL" id="KIQ63730.1"/>
    </source>
</evidence>
<comment type="caution">
    <text evidence="2">The sequence shown here is derived from an EMBL/GenBank/DDBJ whole genome shotgun (WGS) entry which is preliminary data.</text>
</comment>
<proteinExistence type="predicted"/>
<sequence length="303" mass="33503">MLQIAVRDQADVVRVRMSEDELVDTVRDMAYASGTFVVLQRVPDLPDTYAQACPENGAWTVEHRAGSPARHYGTQVEDVEQVAALLLGWAREDEGWDAGAAWERIDFGPDPEPAPLELSEQDERTLVAEVRRLLVEGYTTLAQAAEAAEECLVDKGVRPVTKAQAKQLVDRMWLERVAEQRSWVGETDPERVARAFAALESSGITARENFTCCRSCGNGEIWAENPEARGFVYFHSQCTEGAAAGQDLWLLYGGFDDSEETTAAVGREVVAALEECGLTVRWDGSPDEAIRVTGLDWRRRLVG</sequence>
<keyword evidence="3" id="KW-1185">Reference proteome</keyword>